<protein>
    <submittedName>
        <fullName evidence="1">Uncharacterized protein</fullName>
    </submittedName>
</protein>
<sequence length="234" mass="24568">MRLLRISLLSAVLAGASLAAGVSVPSDARASVSIAVAYDALVKDADSVGVVTPVEAKSVWEDGRIYTYTRVKVDQGVAGELGTGTEGWVRTMGGVVGKIGQLVDGEPVFTTGKPSLVFMRKFKLSGTWEVSARAQGQYPVLVDSNVSDSAKARRVVRSAAVGVLFPPRSAALAPAEQPGAVTTQSVQTPTVATETGKMRLASEVLHDRPLDDVTREIAASWKKLHAPAPSDTKK</sequence>
<reference evidence="1" key="1">
    <citation type="journal article" date="2014" name="Front. Microbiol.">
        <title>High frequency of phylogenetically diverse reductive dehalogenase-homologous genes in deep subseafloor sedimentary metagenomes.</title>
        <authorList>
            <person name="Kawai M."/>
            <person name="Futagami T."/>
            <person name="Toyoda A."/>
            <person name="Takaki Y."/>
            <person name="Nishi S."/>
            <person name="Hori S."/>
            <person name="Arai W."/>
            <person name="Tsubouchi T."/>
            <person name="Morono Y."/>
            <person name="Uchiyama I."/>
            <person name="Ito T."/>
            <person name="Fujiyama A."/>
            <person name="Inagaki F."/>
            <person name="Takami H."/>
        </authorList>
    </citation>
    <scope>NUCLEOTIDE SEQUENCE</scope>
    <source>
        <strain evidence="1">Expedition CK06-06</strain>
    </source>
</reference>
<name>X0SRB8_9ZZZZ</name>
<organism evidence="1">
    <name type="scientific">marine sediment metagenome</name>
    <dbReference type="NCBI Taxonomy" id="412755"/>
    <lineage>
        <taxon>unclassified sequences</taxon>
        <taxon>metagenomes</taxon>
        <taxon>ecological metagenomes</taxon>
    </lineage>
</organism>
<proteinExistence type="predicted"/>
<evidence type="ECO:0000313" key="1">
    <source>
        <dbReference type="EMBL" id="GAF83614.1"/>
    </source>
</evidence>
<dbReference type="EMBL" id="BARS01006134">
    <property type="protein sequence ID" value="GAF83614.1"/>
    <property type="molecule type" value="Genomic_DNA"/>
</dbReference>
<gene>
    <name evidence="1" type="ORF">S01H1_11993</name>
</gene>
<comment type="caution">
    <text evidence="1">The sequence shown here is derived from an EMBL/GenBank/DDBJ whole genome shotgun (WGS) entry which is preliminary data.</text>
</comment>
<accession>X0SRB8</accession>
<dbReference type="AlphaFoldDB" id="X0SRB8"/>